<dbReference type="RefSeq" id="XP_073224586.1">
    <property type="nucleotide sequence ID" value="XM_073368485.1"/>
</dbReference>
<dbReference type="InterPro" id="IPR004333">
    <property type="entry name" value="SBP_dom"/>
</dbReference>
<dbReference type="InterPro" id="IPR036893">
    <property type="entry name" value="SBP_sf"/>
</dbReference>
<dbReference type="KEGG" id="cam:101505236"/>
<keyword evidence="2" id="KW-0479">Metal-binding</keyword>
<evidence type="ECO:0000256" key="1">
    <source>
        <dbReference type="ARBA" id="ARBA00004123"/>
    </source>
</evidence>
<evidence type="ECO:0000313" key="14">
    <source>
        <dbReference type="RefSeq" id="XP_012571808.1"/>
    </source>
</evidence>
<evidence type="ECO:0000256" key="4">
    <source>
        <dbReference type="ARBA" id="ARBA00022833"/>
    </source>
</evidence>
<evidence type="ECO:0000256" key="6">
    <source>
        <dbReference type="ARBA" id="ARBA00023125"/>
    </source>
</evidence>
<feature type="region of interest" description="Disordered" evidence="10">
    <location>
        <begin position="55"/>
        <end position="115"/>
    </location>
</feature>
<dbReference type="RefSeq" id="XP_073224585.1">
    <property type="nucleotide sequence ID" value="XM_073368484.1"/>
</dbReference>
<protein>
    <submittedName>
        <fullName evidence="13 14">Squamosa promoter-binding-like protein 2</fullName>
    </submittedName>
</protein>
<dbReference type="RefSeq" id="XP_012571808.1">
    <property type="nucleotide sequence ID" value="XM_012716354.2"/>
</dbReference>
<sequence>MEWNAKSPGQWDWEHLFFLNSKATENPRLQSTDWSAEADREINAGVLFPSGGSGYSLHASSSRSSKSASNNSSSNGDSNSKTSMLTQEGSQDDSTGKKELSKGEPIETSPAAEPSAVVSGDTLLTLKLGKRFYFEDVSAGSHSKKSDFSAVDLSSAKKGKSSSRNLIHPSCQVEGCGIDLSSAKDYHRKHRVCDTHSKSPKVVIAGLERRFCQQCSRFHSLSEFDEKKRSCRRRLSDHNARRRKPQPEAMRLNPSALSSSSYDGRQIMGQFAFSRNATNLAWQDIHSSKFPQTKDFILKTPKSFNKIVTMLSDDSSDLLASKGIGTKATLPGIEDSSNLSDPNATQDVNRALSLLSTNSWGAAYQTKSLSLEHSNRTSSTPSITHAIAPRFPFSSSEYWHTDQQQANSSTCISFSGYDSNNRFQDFEHFNTPFDSGFPCNQLD</sequence>
<dbReference type="eggNOG" id="ENOG502QTXG">
    <property type="taxonomic scope" value="Eukaryota"/>
</dbReference>
<dbReference type="Pfam" id="PF03110">
    <property type="entry name" value="SBP"/>
    <property type="match status" value="1"/>
</dbReference>
<keyword evidence="12" id="KW-1185">Reference proteome</keyword>
<evidence type="ECO:0000313" key="13">
    <source>
        <dbReference type="RefSeq" id="XP_004502285.1"/>
    </source>
</evidence>
<feature type="compositionally biased region" description="Basic and acidic residues" evidence="10">
    <location>
        <begin position="94"/>
        <end position="105"/>
    </location>
</feature>
<reference evidence="14" key="2">
    <citation type="submission" date="2023-09" db="UniProtKB">
        <authorList>
            <consortium name="RefSeq"/>
        </authorList>
    </citation>
    <scope>IDENTIFICATION</scope>
    <source>
        <tissue evidence="13 14">Etiolated seedlings</tissue>
    </source>
</reference>
<keyword evidence="3 9" id="KW-0863">Zinc-finger</keyword>
<dbReference type="FunFam" id="4.10.1100.10:FF:000001">
    <property type="entry name" value="Squamosa promoter-binding-like protein 14"/>
    <property type="match status" value="1"/>
</dbReference>
<evidence type="ECO:0000256" key="7">
    <source>
        <dbReference type="ARBA" id="ARBA00023163"/>
    </source>
</evidence>
<evidence type="ECO:0000256" key="5">
    <source>
        <dbReference type="ARBA" id="ARBA00023015"/>
    </source>
</evidence>
<dbReference type="GO" id="GO:0008270">
    <property type="term" value="F:zinc ion binding"/>
    <property type="evidence" value="ECO:0007669"/>
    <property type="project" value="UniProtKB-KW"/>
</dbReference>
<keyword evidence="7" id="KW-0804">Transcription</keyword>
<keyword evidence="5" id="KW-0805">Transcription regulation</keyword>
<evidence type="ECO:0000256" key="2">
    <source>
        <dbReference type="ARBA" id="ARBA00022723"/>
    </source>
</evidence>
<evidence type="ECO:0000259" key="11">
    <source>
        <dbReference type="PROSITE" id="PS51141"/>
    </source>
</evidence>
<feature type="compositionally biased region" description="Polar residues" evidence="10">
    <location>
        <begin position="84"/>
        <end position="93"/>
    </location>
</feature>
<dbReference type="GeneID" id="101505236"/>
<dbReference type="PANTHER" id="PTHR31251">
    <property type="entry name" value="SQUAMOSA PROMOTER-BINDING-LIKE PROTEIN 4"/>
    <property type="match status" value="1"/>
</dbReference>
<comment type="subcellular location">
    <subcellularLocation>
        <location evidence="1">Nucleus</location>
    </subcellularLocation>
</comment>
<reference evidence="12" key="1">
    <citation type="journal article" date="2013" name="Nat. Biotechnol.">
        <title>Draft genome sequence of chickpea (Cicer arietinum) provides a resource for trait improvement.</title>
        <authorList>
            <person name="Varshney R.K."/>
            <person name="Song C."/>
            <person name="Saxena R.K."/>
            <person name="Azam S."/>
            <person name="Yu S."/>
            <person name="Sharpe A.G."/>
            <person name="Cannon S."/>
            <person name="Baek J."/>
            <person name="Rosen B.D."/>
            <person name="Tar'an B."/>
            <person name="Millan T."/>
            <person name="Zhang X."/>
            <person name="Ramsay L.D."/>
            <person name="Iwata A."/>
            <person name="Wang Y."/>
            <person name="Nelson W."/>
            <person name="Farmer A.D."/>
            <person name="Gaur P.M."/>
            <person name="Soderlund C."/>
            <person name="Penmetsa R.V."/>
            <person name="Xu C."/>
            <person name="Bharti A.K."/>
            <person name="He W."/>
            <person name="Winter P."/>
            <person name="Zhao S."/>
            <person name="Hane J.K."/>
            <person name="Carrasquilla-Garcia N."/>
            <person name="Condie J.A."/>
            <person name="Upadhyaya H.D."/>
            <person name="Luo M.C."/>
            <person name="Thudi M."/>
            <person name="Gowda C.L."/>
            <person name="Singh N.P."/>
            <person name="Lichtenzveig J."/>
            <person name="Gali K.K."/>
            <person name="Rubio J."/>
            <person name="Nadarajan N."/>
            <person name="Dolezel J."/>
            <person name="Bansal K.C."/>
            <person name="Xu X."/>
            <person name="Edwards D."/>
            <person name="Zhang G."/>
            <person name="Kahl G."/>
            <person name="Gil J."/>
            <person name="Singh K.B."/>
            <person name="Datta S.K."/>
            <person name="Jackson S.A."/>
            <person name="Wang J."/>
            <person name="Cook D.R."/>
        </authorList>
    </citation>
    <scope>NUCLEOTIDE SEQUENCE [LARGE SCALE GENOMIC DNA]</scope>
    <source>
        <strain evidence="12">cv. CDC Frontier</strain>
    </source>
</reference>
<evidence type="ECO:0000256" key="9">
    <source>
        <dbReference type="PROSITE-ProRule" id="PRU00470"/>
    </source>
</evidence>
<dbReference type="SUPFAM" id="SSF103612">
    <property type="entry name" value="SBT domain"/>
    <property type="match status" value="1"/>
</dbReference>
<evidence type="ECO:0000256" key="10">
    <source>
        <dbReference type="SAM" id="MobiDB-lite"/>
    </source>
</evidence>
<keyword evidence="6" id="KW-0238">DNA-binding</keyword>
<dbReference type="PANTHER" id="PTHR31251:SF199">
    <property type="entry name" value="TRANSCRIPTION FACTOR SBP FAMILY-RELATED"/>
    <property type="match status" value="1"/>
</dbReference>
<feature type="domain" description="SBP-type" evidence="11">
    <location>
        <begin position="168"/>
        <end position="245"/>
    </location>
</feature>
<dbReference type="OrthoDB" id="514967at2759"/>
<feature type="compositionally biased region" description="Low complexity" evidence="10">
    <location>
        <begin position="55"/>
        <end position="83"/>
    </location>
</feature>
<evidence type="ECO:0000256" key="3">
    <source>
        <dbReference type="ARBA" id="ARBA00022771"/>
    </source>
</evidence>
<dbReference type="GO" id="GO:0003677">
    <property type="term" value="F:DNA binding"/>
    <property type="evidence" value="ECO:0007669"/>
    <property type="project" value="UniProtKB-KW"/>
</dbReference>
<evidence type="ECO:0000313" key="12">
    <source>
        <dbReference type="Proteomes" id="UP000087171"/>
    </source>
</evidence>
<dbReference type="Gene3D" id="4.10.1100.10">
    <property type="entry name" value="Transcription factor, SBP-box domain"/>
    <property type="match status" value="1"/>
</dbReference>
<dbReference type="RefSeq" id="XP_004502285.1">
    <property type="nucleotide sequence ID" value="XM_004502228.3"/>
</dbReference>
<dbReference type="Proteomes" id="UP000087171">
    <property type="component" value="Chromosome Ca5"/>
</dbReference>
<dbReference type="AlphaFoldDB" id="A0A1S3E8S9"/>
<proteinExistence type="predicted"/>
<dbReference type="GO" id="GO:0005634">
    <property type="term" value="C:nucleus"/>
    <property type="evidence" value="ECO:0007669"/>
    <property type="project" value="UniProtKB-SubCell"/>
</dbReference>
<dbReference type="STRING" id="3827.A0A1S3E8S9"/>
<keyword evidence="8" id="KW-0539">Nucleus</keyword>
<evidence type="ECO:0000256" key="8">
    <source>
        <dbReference type="ARBA" id="ARBA00023242"/>
    </source>
</evidence>
<dbReference type="PROSITE" id="PS51141">
    <property type="entry name" value="ZF_SBP"/>
    <property type="match status" value="1"/>
</dbReference>
<dbReference type="PaxDb" id="3827-XP_004502286.1"/>
<organism evidence="14">
    <name type="scientific">Cicer arietinum</name>
    <name type="common">Chickpea</name>
    <name type="synonym">Garbanzo</name>
    <dbReference type="NCBI Taxonomy" id="3827"/>
    <lineage>
        <taxon>Eukaryota</taxon>
        <taxon>Viridiplantae</taxon>
        <taxon>Streptophyta</taxon>
        <taxon>Embryophyta</taxon>
        <taxon>Tracheophyta</taxon>
        <taxon>Spermatophyta</taxon>
        <taxon>Magnoliopsida</taxon>
        <taxon>eudicotyledons</taxon>
        <taxon>Gunneridae</taxon>
        <taxon>Pentapetalae</taxon>
        <taxon>rosids</taxon>
        <taxon>fabids</taxon>
        <taxon>Fabales</taxon>
        <taxon>Fabaceae</taxon>
        <taxon>Papilionoideae</taxon>
        <taxon>50 kb inversion clade</taxon>
        <taxon>NPAAA clade</taxon>
        <taxon>Hologalegina</taxon>
        <taxon>IRL clade</taxon>
        <taxon>Cicereae</taxon>
        <taxon>Cicer</taxon>
    </lineage>
</organism>
<dbReference type="InterPro" id="IPR044817">
    <property type="entry name" value="SBP-like"/>
</dbReference>
<keyword evidence="4" id="KW-0862">Zinc</keyword>
<feature type="region of interest" description="Disordered" evidence="10">
    <location>
        <begin position="232"/>
        <end position="260"/>
    </location>
</feature>
<name>A0A1S3E8S9_CICAR</name>
<gene>
    <name evidence="13 14" type="primary">LOC101505236</name>
</gene>
<accession>A0A1S3E8S9</accession>